<feature type="domain" description="DUF1330" evidence="1">
    <location>
        <begin position="2"/>
        <end position="96"/>
    </location>
</feature>
<dbReference type="EMBL" id="QICN01000001">
    <property type="protein sequence ID" value="PXV71333.1"/>
    <property type="molecule type" value="Genomic_DNA"/>
</dbReference>
<proteinExistence type="predicted"/>
<gene>
    <name evidence="2" type="ORF">C8D93_101378</name>
</gene>
<name>A0A318EEU5_9GAMM</name>
<evidence type="ECO:0000259" key="1">
    <source>
        <dbReference type="Pfam" id="PF07045"/>
    </source>
</evidence>
<dbReference type="OrthoDB" id="9806380at2"/>
<sequence length="96" mass="10560">MPAYIIFLREGAVRDAEALATYRNSNRDAPRDPKLQPLVVYGALEALEGKAPDGVVVLQFPSVADAKAWYDSPGYQAAIPHRQRAADYRAFIVEGL</sequence>
<dbReference type="AlphaFoldDB" id="A0A318EEU5"/>
<keyword evidence="3" id="KW-1185">Reference proteome</keyword>
<dbReference type="SUPFAM" id="SSF54909">
    <property type="entry name" value="Dimeric alpha+beta barrel"/>
    <property type="match status" value="1"/>
</dbReference>
<comment type="caution">
    <text evidence="2">The sequence shown here is derived from an EMBL/GenBank/DDBJ whole genome shotgun (WGS) entry which is preliminary data.</text>
</comment>
<evidence type="ECO:0000313" key="3">
    <source>
        <dbReference type="Proteomes" id="UP000248330"/>
    </source>
</evidence>
<dbReference type="InterPro" id="IPR010753">
    <property type="entry name" value="DUF1330"/>
</dbReference>
<organism evidence="2 3">
    <name type="scientific">Sinimarinibacterium flocculans</name>
    <dbReference type="NCBI Taxonomy" id="985250"/>
    <lineage>
        <taxon>Bacteria</taxon>
        <taxon>Pseudomonadati</taxon>
        <taxon>Pseudomonadota</taxon>
        <taxon>Gammaproteobacteria</taxon>
        <taxon>Nevskiales</taxon>
        <taxon>Nevskiaceae</taxon>
        <taxon>Sinimarinibacterium</taxon>
    </lineage>
</organism>
<dbReference type="InterPro" id="IPR011008">
    <property type="entry name" value="Dimeric_a/b-barrel"/>
</dbReference>
<dbReference type="Gene3D" id="3.30.70.100">
    <property type="match status" value="1"/>
</dbReference>
<accession>A0A318EEU5</accession>
<dbReference type="Pfam" id="PF07045">
    <property type="entry name" value="DUF1330"/>
    <property type="match status" value="1"/>
</dbReference>
<dbReference type="RefSeq" id="WP_110263456.1">
    <property type="nucleotide sequence ID" value="NZ_CAKZQT010000007.1"/>
</dbReference>
<protein>
    <submittedName>
        <fullName evidence="2">Uncharacterized protein (DUF1330 family)</fullName>
    </submittedName>
</protein>
<dbReference type="Proteomes" id="UP000248330">
    <property type="component" value="Unassembled WGS sequence"/>
</dbReference>
<evidence type="ECO:0000313" key="2">
    <source>
        <dbReference type="EMBL" id="PXV71333.1"/>
    </source>
</evidence>
<reference evidence="2 3" key="1">
    <citation type="submission" date="2018-04" db="EMBL/GenBank/DDBJ databases">
        <title>Genomic Encyclopedia of Type Strains, Phase IV (KMG-IV): sequencing the most valuable type-strain genomes for metagenomic binning, comparative biology and taxonomic classification.</title>
        <authorList>
            <person name="Goeker M."/>
        </authorList>
    </citation>
    <scope>NUCLEOTIDE SEQUENCE [LARGE SCALE GENOMIC DNA]</scope>
    <source>
        <strain evidence="2 3">DSM 104150</strain>
    </source>
</reference>